<evidence type="ECO:0000259" key="3">
    <source>
        <dbReference type="PROSITE" id="PS51186"/>
    </source>
</evidence>
<sequence length="141" mass="15651">MTNTITIVDTPQDREACYDIRTTVFVNEQNVPPELELDDLEDACVHFLARVNGFPMGTARLLDKGYAKVQRVAVLRDARGTGIGRDLMIALLDYAAANGFTESRLDAQLTAIPFYEKLGYEATGPEFDDAGIQHRLMIKAL</sequence>
<dbReference type="InterPro" id="IPR016181">
    <property type="entry name" value="Acyl_CoA_acyltransferase"/>
</dbReference>
<dbReference type="PANTHER" id="PTHR43877">
    <property type="entry name" value="AMINOALKYLPHOSPHONATE N-ACETYLTRANSFERASE-RELATED-RELATED"/>
    <property type="match status" value="1"/>
</dbReference>
<dbReference type="AlphaFoldDB" id="A0A251WXX0"/>
<evidence type="ECO:0000313" key="4">
    <source>
        <dbReference type="EMBL" id="OUD09222.1"/>
    </source>
</evidence>
<keyword evidence="2" id="KW-0012">Acyltransferase</keyword>
<dbReference type="SUPFAM" id="SSF55729">
    <property type="entry name" value="Acyl-CoA N-acyltransferases (Nat)"/>
    <property type="match status" value="1"/>
</dbReference>
<dbReference type="EMBL" id="MSPP01000003">
    <property type="protein sequence ID" value="OUD09222.1"/>
    <property type="molecule type" value="Genomic_DNA"/>
</dbReference>
<dbReference type="Proteomes" id="UP000194664">
    <property type="component" value="Unassembled WGS sequence"/>
</dbReference>
<dbReference type="PANTHER" id="PTHR43877:SF2">
    <property type="entry name" value="AMINOALKYLPHOSPHONATE N-ACETYLTRANSFERASE-RELATED"/>
    <property type="match status" value="1"/>
</dbReference>
<accession>A0A251WXX0</accession>
<dbReference type="OrthoDB" id="9796171at2"/>
<organism evidence="4 5">
    <name type="scientific">Marivivens niveibacter</name>
    <dbReference type="NCBI Taxonomy" id="1930667"/>
    <lineage>
        <taxon>Bacteria</taxon>
        <taxon>Pseudomonadati</taxon>
        <taxon>Pseudomonadota</taxon>
        <taxon>Alphaproteobacteria</taxon>
        <taxon>Rhodobacterales</taxon>
        <taxon>Paracoccaceae</taxon>
        <taxon>Marivivens group</taxon>
        <taxon>Marivivens</taxon>
    </lineage>
</organism>
<dbReference type="CDD" id="cd04301">
    <property type="entry name" value="NAT_SF"/>
    <property type="match status" value="1"/>
</dbReference>
<evidence type="ECO:0000256" key="1">
    <source>
        <dbReference type="ARBA" id="ARBA00022679"/>
    </source>
</evidence>
<evidence type="ECO:0000313" key="5">
    <source>
        <dbReference type="Proteomes" id="UP000194664"/>
    </source>
</evidence>
<keyword evidence="1" id="KW-0808">Transferase</keyword>
<keyword evidence="5" id="KW-1185">Reference proteome</keyword>
<dbReference type="Pfam" id="PF13673">
    <property type="entry name" value="Acetyltransf_10"/>
    <property type="match status" value="1"/>
</dbReference>
<name>A0A251WXX0_9RHOB</name>
<gene>
    <name evidence="4" type="ORF">BVC71_11010</name>
</gene>
<feature type="domain" description="N-acetyltransferase" evidence="3">
    <location>
        <begin position="5"/>
        <end position="141"/>
    </location>
</feature>
<dbReference type="InterPro" id="IPR050832">
    <property type="entry name" value="Bact_Acetyltransf"/>
</dbReference>
<dbReference type="PROSITE" id="PS51186">
    <property type="entry name" value="GNAT"/>
    <property type="match status" value="1"/>
</dbReference>
<comment type="caution">
    <text evidence="4">The sequence shown here is derived from an EMBL/GenBank/DDBJ whole genome shotgun (WGS) entry which is preliminary data.</text>
</comment>
<dbReference type="InterPro" id="IPR000182">
    <property type="entry name" value="GNAT_dom"/>
</dbReference>
<evidence type="ECO:0000256" key="2">
    <source>
        <dbReference type="ARBA" id="ARBA00023315"/>
    </source>
</evidence>
<proteinExistence type="predicted"/>
<dbReference type="RefSeq" id="WP_086451696.1">
    <property type="nucleotide sequence ID" value="NZ_MSPP01000003.1"/>
</dbReference>
<dbReference type="GO" id="GO:0016747">
    <property type="term" value="F:acyltransferase activity, transferring groups other than amino-acyl groups"/>
    <property type="evidence" value="ECO:0007669"/>
    <property type="project" value="InterPro"/>
</dbReference>
<dbReference type="Gene3D" id="3.40.630.30">
    <property type="match status" value="1"/>
</dbReference>
<reference evidence="4 5" key="1">
    <citation type="submission" date="2016-12" db="EMBL/GenBank/DDBJ databases">
        <title>The draft genome sequence of HSLHS2.</title>
        <authorList>
            <person name="Hu D."/>
            <person name="Wang L."/>
            <person name="Shao Z."/>
        </authorList>
    </citation>
    <scope>NUCLEOTIDE SEQUENCE [LARGE SCALE GENOMIC DNA]</scope>
    <source>
        <strain evidence="4">MCCC 1A06712</strain>
    </source>
</reference>
<protein>
    <recommendedName>
        <fullName evidence="3">N-acetyltransferase domain-containing protein</fullName>
    </recommendedName>
</protein>